<keyword evidence="1" id="KW-0479">Metal-binding</keyword>
<dbReference type="Proteomes" id="UP001497453">
    <property type="component" value="Chromosome 3"/>
</dbReference>
<keyword evidence="1" id="KW-0862">Zinc</keyword>
<sequence>MILSTADVVIDSIDSADEDDVDEYIEKLRFLFSENLLLAALDLIDRDSVIKFVTPWKHSTYHVLGSTTTYTVFPGNSSVSDKLPAYCTCPAFAYSVLLSGSELMCKHLLATKIAIQLSRCIERPVTRDDLADIAVRRPVYSLPTVFLDTVRGDLPARSLAIK</sequence>
<dbReference type="Pfam" id="PF04434">
    <property type="entry name" value="SWIM"/>
    <property type="match status" value="1"/>
</dbReference>
<evidence type="ECO:0000256" key="1">
    <source>
        <dbReference type="PROSITE-ProRule" id="PRU00325"/>
    </source>
</evidence>
<dbReference type="PROSITE" id="PS50966">
    <property type="entry name" value="ZF_SWIM"/>
    <property type="match status" value="1"/>
</dbReference>
<proteinExistence type="predicted"/>
<keyword evidence="1" id="KW-0863">Zinc-finger</keyword>
<gene>
    <name evidence="3" type="ORF">GFSPODELE1_LOCUS4415</name>
</gene>
<evidence type="ECO:0000313" key="4">
    <source>
        <dbReference type="Proteomes" id="UP001497453"/>
    </source>
</evidence>
<protein>
    <recommendedName>
        <fullName evidence="2">SWIM-type domain-containing protein</fullName>
    </recommendedName>
</protein>
<evidence type="ECO:0000259" key="2">
    <source>
        <dbReference type="PROSITE" id="PS50966"/>
    </source>
</evidence>
<feature type="domain" description="SWIM-type" evidence="2">
    <location>
        <begin position="70"/>
        <end position="116"/>
    </location>
</feature>
<evidence type="ECO:0000313" key="3">
    <source>
        <dbReference type="EMBL" id="CAL1703139.1"/>
    </source>
</evidence>
<organism evidence="3 4">
    <name type="scientific">Somion occarium</name>
    <dbReference type="NCBI Taxonomy" id="3059160"/>
    <lineage>
        <taxon>Eukaryota</taxon>
        <taxon>Fungi</taxon>
        <taxon>Dikarya</taxon>
        <taxon>Basidiomycota</taxon>
        <taxon>Agaricomycotina</taxon>
        <taxon>Agaricomycetes</taxon>
        <taxon>Polyporales</taxon>
        <taxon>Cerrenaceae</taxon>
        <taxon>Somion</taxon>
    </lineage>
</organism>
<reference evidence="4" key="1">
    <citation type="submission" date="2024-04" db="EMBL/GenBank/DDBJ databases">
        <authorList>
            <person name="Shaw F."/>
            <person name="Minotto A."/>
        </authorList>
    </citation>
    <scope>NUCLEOTIDE SEQUENCE [LARGE SCALE GENOMIC DNA]</scope>
</reference>
<dbReference type="PANTHER" id="PTHR28498:SF1">
    <property type="entry name" value="ZINC FINGER SWIM DOMAIN-CONTAINING PROTEIN 7"/>
    <property type="match status" value="1"/>
</dbReference>
<accession>A0ABP1D897</accession>
<keyword evidence="4" id="KW-1185">Reference proteome</keyword>
<dbReference type="EMBL" id="OZ037946">
    <property type="protein sequence ID" value="CAL1703139.1"/>
    <property type="molecule type" value="Genomic_DNA"/>
</dbReference>
<dbReference type="InterPro" id="IPR007527">
    <property type="entry name" value="Znf_SWIM"/>
</dbReference>
<name>A0ABP1D897_9APHY</name>
<dbReference type="PANTHER" id="PTHR28498">
    <property type="entry name" value="ZINC FINGER SWIM DOMAIN-CONTAINING PROTEIN 7"/>
    <property type="match status" value="1"/>
</dbReference>